<evidence type="ECO:0000313" key="2">
    <source>
        <dbReference type="Proteomes" id="UP000571084"/>
    </source>
</evidence>
<gene>
    <name evidence="1" type="ORF">HNR39_002480</name>
</gene>
<dbReference type="EMBL" id="JACHHQ010000005">
    <property type="protein sequence ID" value="MBB5200638.1"/>
    <property type="molecule type" value="Genomic_DNA"/>
</dbReference>
<keyword evidence="2" id="KW-1185">Reference proteome</keyword>
<reference evidence="1 2" key="1">
    <citation type="submission" date="2020-08" db="EMBL/GenBank/DDBJ databases">
        <title>Genomic Encyclopedia of Type Strains, Phase IV (KMG-IV): sequencing the most valuable type-strain genomes for metagenomic binning, comparative biology and taxonomic classification.</title>
        <authorList>
            <person name="Goeker M."/>
        </authorList>
    </citation>
    <scope>NUCLEOTIDE SEQUENCE [LARGE SCALE GENOMIC DNA]</scope>
    <source>
        <strain evidence="1 2">DSM 23240</strain>
    </source>
</reference>
<accession>A0A840RUB1</accession>
<sequence>MFHDGLRKGCRHWFRRRNLLTVQIDEMNPRALIALFHHAIFVLTDQKEVLFVDKYGLQLVRLMLQLSKQVYHNFR</sequence>
<comment type="caution">
    <text evidence="1">The sequence shown here is derived from an EMBL/GenBank/DDBJ whole genome shotgun (WGS) entry which is preliminary data.</text>
</comment>
<organism evidence="1 2">
    <name type="scientific">Glaciimonas immobilis</name>
    <dbReference type="NCBI Taxonomy" id="728004"/>
    <lineage>
        <taxon>Bacteria</taxon>
        <taxon>Pseudomonadati</taxon>
        <taxon>Pseudomonadota</taxon>
        <taxon>Betaproteobacteria</taxon>
        <taxon>Burkholderiales</taxon>
        <taxon>Oxalobacteraceae</taxon>
        <taxon>Glaciimonas</taxon>
    </lineage>
</organism>
<proteinExistence type="predicted"/>
<protein>
    <submittedName>
        <fullName evidence="1">Uncharacterized protein</fullName>
    </submittedName>
</protein>
<name>A0A840RUB1_9BURK</name>
<dbReference type="AlphaFoldDB" id="A0A840RUB1"/>
<evidence type="ECO:0000313" key="1">
    <source>
        <dbReference type="EMBL" id="MBB5200638.1"/>
    </source>
</evidence>
<dbReference type="Proteomes" id="UP000571084">
    <property type="component" value="Unassembled WGS sequence"/>
</dbReference>